<evidence type="ECO:0000313" key="3">
    <source>
        <dbReference type="Proteomes" id="UP000054047"/>
    </source>
</evidence>
<evidence type="ECO:0000313" key="2">
    <source>
        <dbReference type="EMBL" id="KIH55001.1"/>
    </source>
</evidence>
<dbReference type="AlphaFoldDB" id="A0A0C2GD57"/>
<name>A0A0C2GD57_9BILA</name>
<proteinExistence type="predicted"/>
<sequence>MTVQDLILSSGQRNDDPDVKMMLDALPEKFQKGFSEVFEAEKRSRSLVISGIEEPPEGSRPSERRKTSKARSMTSLMPLTLTAVLRKPSELEALVIAAKVGQARAAINFLLASSIRQCTPASRSITEDERKRQFELRSQARELNKDKSGPKWVVYREQLTRVCDLPQKPGNV</sequence>
<organism evidence="2 3">
    <name type="scientific">Ancylostoma duodenale</name>
    <dbReference type="NCBI Taxonomy" id="51022"/>
    <lineage>
        <taxon>Eukaryota</taxon>
        <taxon>Metazoa</taxon>
        <taxon>Ecdysozoa</taxon>
        <taxon>Nematoda</taxon>
        <taxon>Chromadorea</taxon>
        <taxon>Rhabditida</taxon>
        <taxon>Rhabditina</taxon>
        <taxon>Rhabditomorpha</taxon>
        <taxon>Strongyloidea</taxon>
        <taxon>Ancylostomatidae</taxon>
        <taxon>Ancylostomatinae</taxon>
        <taxon>Ancylostoma</taxon>
    </lineage>
</organism>
<dbReference type="Proteomes" id="UP000054047">
    <property type="component" value="Unassembled WGS sequence"/>
</dbReference>
<reference evidence="2 3" key="1">
    <citation type="submission" date="2013-12" db="EMBL/GenBank/DDBJ databases">
        <title>Draft genome of the parsitic nematode Ancylostoma duodenale.</title>
        <authorList>
            <person name="Mitreva M."/>
        </authorList>
    </citation>
    <scope>NUCLEOTIDE SEQUENCE [LARGE SCALE GENOMIC DNA]</scope>
    <source>
        <strain evidence="2 3">Zhejiang</strain>
    </source>
</reference>
<protein>
    <submittedName>
        <fullName evidence="2">Uncharacterized protein</fullName>
    </submittedName>
</protein>
<evidence type="ECO:0000256" key="1">
    <source>
        <dbReference type="SAM" id="MobiDB-lite"/>
    </source>
</evidence>
<gene>
    <name evidence="2" type="ORF">ANCDUO_14850</name>
</gene>
<feature type="region of interest" description="Disordered" evidence="1">
    <location>
        <begin position="48"/>
        <end position="71"/>
    </location>
</feature>
<keyword evidence="3" id="KW-1185">Reference proteome</keyword>
<dbReference type="EMBL" id="KN738085">
    <property type="protein sequence ID" value="KIH55001.1"/>
    <property type="molecule type" value="Genomic_DNA"/>
</dbReference>
<accession>A0A0C2GD57</accession>